<name>A0ABQ2B902_9MICO</name>
<evidence type="ECO:0000313" key="1">
    <source>
        <dbReference type="EMBL" id="GGI09544.1"/>
    </source>
</evidence>
<sequence>MVEVVDHQPAWAERFSELRAAYARALDAAGAPYRSIEHVGSTAVPGLAAKPVVDVDVVVAEAGVDGATAALAGLGLVPRGDLGVAGRYAFGVPERFRPSNTYVVVDGSLALRNHLAVRDTLRSDAALRAEYDAVKRRAAAVAADIDEYLLLKSEVLGRILARAGLSDDERAAIADTNRRIATRGAHG</sequence>
<evidence type="ECO:0000313" key="2">
    <source>
        <dbReference type="Proteomes" id="UP000632535"/>
    </source>
</evidence>
<dbReference type="Gene3D" id="3.30.460.10">
    <property type="entry name" value="Beta Polymerase, domain 2"/>
    <property type="match status" value="1"/>
</dbReference>
<accession>A0ABQ2B902</accession>
<dbReference type="InterPro" id="IPR043519">
    <property type="entry name" value="NT_sf"/>
</dbReference>
<dbReference type="InterPro" id="IPR007344">
    <property type="entry name" value="GrpB/CoaE"/>
</dbReference>
<dbReference type="Pfam" id="PF04229">
    <property type="entry name" value="GrpB"/>
    <property type="match status" value="1"/>
</dbReference>
<comment type="caution">
    <text evidence="1">The sequence shown here is derived from an EMBL/GenBank/DDBJ whole genome shotgun (WGS) entry which is preliminary data.</text>
</comment>
<organism evidence="1 2">
    <name type="scientific">Isoptericola cucumis</name>
    <dbReference type="NCBI Taxonomy" id="1776856"/>
    <lineage>
        <taxon>Bacteria</taxon>
        <taxon>Bacillati</taxon>
        <taxon>Actinomycetota</taxon>
        <taxon>Actinomycetes</taxon>
        <taxon>Micrococcales</taxon>
        <taxon>Promicromonosporaceae</taxon>
        <taxon>Isoptericola</taxon>
    </lineage>
</organism>
<proteinExistence type="predicted"/>
<dbReference type="Proteomes" id="UP000632535">
    <property type="component" value="Unassembled WGS sequence"/>
</dbReference>
<reference evidence="2" key="1">
    <citation type="journal article" date="2019" name="Int. J. Syst. Evol. Microbiol.">
        <title>The Global Catalogue of Microorganisms (GCM) 10K type strain sequencing project: providing services to taxonomists for standard genome sequencing and annotation.</title>
        <authorList>
            <consortium name="The Broad Institute Genomics Platform"/>
            <consortium name="The Broad Institute Genome Sequencing Center for Infectious Disease"/>
            <person name="Wu L."/>
            <person name="Ma J."/>
        </authorList>
    </citation>
    <scope>NUCLEOTIDE SEQUENCE [LARGE SCALE GENOMIC DNA]</scope>
    <source>
        <strain evidence="2">CCM 8653</strain>
    </source>
</reference>
<dbReference type="PANTHER" id="PTHR34822:SF1">
    <property type="entry name" value="GRPB FAMILY PROTEIN"/>
    <property type="match status" value="1"/>
</dbReference>
<keyword evidence="2" id="KW-1185">Reference proteome</keyword>
<dbReference type="EMBL" id="BMDG01000009">
    <property type="protein sequence ID" value="GGI09544.1"/>
    <property type="molecule type" value="Genomic_DNA"/>
</dbReference>
<dbReference type="PANTHER" id="PTHR34822">
    <property type="entry name" value="GRPB DOMAIN PROTEIN (AFU_ORTHOLOGUE AFUA_1G01530)"/>
    <property type="match status" value="1"/>
</dbReference>
<dbReference type="SUPFAM" id="SSF81301">
    <property type="entry name" value="Nucleotidyltransferase"/>
    <property type="match status" value="1"/>
</dbReference>
<gene>
    <name evidence="1" type="ORF">GCM10007368_26710</name>
</gene>
<protein>
    <recommendedName>
        <fullName evidence="3">GrpB family protein</fullName>
    </recommendedName>
</protein>
<dbReference type="RefSeq" id="WP_188524217.1">
    <property type="nucleotide sequence ID" value="NZ_BMDG01000009.1"/>
</dbReference>
<evidence type="ECO:0008006" key="3">
    <source>
        <dbReference type="Google" id="ProtNLM"/>
    </source>
</evidence>